<dbReference type="AlphaFoldDB" id="A0AAE1CA50"/>
<sequence>MDGEGSTSKHEARPVETVDLSDGDDGTSETARNPWTAGVWARFPFLPFAGILATVLSAVACVVVLVWSNGANIKNWQVRPSVLLGIFTAVGKSVAGRVYDRKGAWLYHE</sequence>
<evidence type="ECO:0000313" key="3">
    <source>
        <dbReference type="EMBL" id="KAK3685157.1"/>
    </source>
</evidence>
<accession>A0AAE1CA50</accession>
<reference evidence="3" key="1">
    <citation type="journal article" date="2023" name="Mol. Phylogenet. Evol.">
        <title>Genome-scale phylogeny and comparative genomics of the fungal order Sordariales.</title>
        <authorList>
            <person name="Hensen N."/>
            <person name="Bonometti L."/>
            <person name="Westerberg I."/>
            <person name="Brannstrom I.O."/>
            <person name="Guillou S."/>
            <person name="Cros-Aarteil S."/>
            <person name="Calhoun S."/>
            <person name="Haridas S."/>
            <person name="Kuo A."/>
            <person name="Mondo S."/>
            <person name="Pangilinan J."/>
            <person name="Riley R."/>
            <person name="LaButti K."/>
            <person name="Andreopoulos B."/>
            <person name="Lipzen A."/>
            <person name="Chen C."/>
            <person name="Yan M."/>
            <person name="Daum C."/>
            <person name="Ng V."/>
            <person name="Clum A."/>
            <person name="Steindorff A."/>
            <person name="Ohm R.A."/>
            <person name="Martin F."/>
            <person name="Silar P."/>
            <person name="Natvig D.O."/>
            <person name="Lalanne C."/>
            <person name="Gautier V."/>
            <person name="Ament-Velasquez S.L."/>
            <person name="Kruys A."/>
            <person name="Hutchinson M.I."/>
            <person name="Powell A.J."/>
            <person name="Barry K."/>
            <person name="Miller A.N."/>
            <person name="Grigoriev I.V."/>
            <person name="Debuchy R."/>
            <person name="Gladieux P."/>
            <person name="Hiltunen Thoren M."/>
            <person name="Johannesson H."/>
        </authorList>
    </citation>
    <scope>NUCLEOTIDE SEQUENCE</scope>
    <source>
        <strain evidence="3">CBS 314.62</strain>
    </source>
</reference>
<evidence type="ECO:0000313" key="4">
    <source>
        <dbReference type="Proteomes" id="UP001270362"/>
    </source>
</evidence>
<dbReference type="EMBL" id="JAULSO010000003">
    <property type="protein sequence ID" value="KAK3685157.1"/>
    <property type="molecule type" value="Genomic_DNA"/>
</dbReference>
<keyword evidence="2" id="KW-0472">Membrane</keyword>
<keyword evidence="2" id="KW-1133">Transmembrane helix</keyword>
<reference evidence="3" key="2">
    <citation type="submission" date="2023-06" db="EMBL/GenBank/DDBJ databases">
        <authorList>
            <consortium name="Lawrence Berkeley National Laboratory"/>
            <person name="Haridas S."/>
            <person name="Hensen N."/>
            <person name="Bonometti L."/>
            <person name="Westerberg I."/>
            <person name="Brannstrom I.O."/>
            <person name="Guillou S."/>
            <person name="Cros-Aarteil S."/>
            <person name="Calhoun S."/>
            <person name="Kuo A."/>
            <person name="Mondo S."/>
            <person name="Pangilinan J."/>
            <person name="Riley R."/>
            <person name="Labutti K."/>
            <person name="Andreopoulos B."/>
            <person name="Lipzen A."/>
            <person name="Chen C."/>
            <person name="Yanf M."/>
            <person name="Daum C."/>
            <person name="Ng V."/>
            <person name="Clum A."/>
            <person name="Steindorff A."/>
            <person name="Ohm R."/>
            <person name="Martin F."/>
            <person name="Silar P."/>
            <person name="Natvig D."/>
            <person name="Lalanne C."/>
            <person name="Gautier V."/>
            <person name="Ament-Velasquez S.L."/>
            <person name="Kruys A."/>
            <person name="Hutchinson M.I."/>
            <person name="Powell A.J."/>
            <person name="Barry K."/>
            <person name="Miller A.N."/>
            <person name="Grigoriev I.V."/>
            <person name="Debuchy R."/>
            <person name="Gladieux P."/>
            <person name="Thoren M.H."/>
            <person name="Johannesson H."/>
        </authorList>
    </citation>
    <scope>NUCLEOTIDE SEQUENCE</scope>
    <source>
        <strain evidence="3">CBS 314.62</strain>
    </source>
</reference>
<feature type="compositionally biased region" description="Basic and acidic residues" evidence="1">
    <location>
        <begin position="7"/>
        <end position="16"/>
    </location>
</feature>
<keyword evidence="4" id="KW-1185">Reference proteome</keyword>
<evidence type="ECO:0000256" key="1">
    <source>
        <dbReference type="SAM" id="MobiDB-lite"/>
    </source>
</evidence>
<protein>
    <submittedName>
        <fullName evidence="3">Uncharacterized protein</fullName>
    </submittedName>
</protein>
<comment type="caution">
    <text evidence="3">The sequence shown here is derived from an EMBL/GenBank/DDBJ whole genome shotgun (WGS) entry which is preliminary data.</text>
</comment>
<name>A0AAE1CA50_9PEZI</name>
<keyword evidence="2" id="KW-0812">Transmembrane</keyword>
<evidence type="ECO:0000256" key="2">
    <source>
        <dbReference type="SAM" id="Phobius"/>
    </source>
</evidence>
<feature type="transmembrane region" description="Helical" evidence="2">
    <location>
        <begin position="45"/>
        <end position="67"/>
    </location>
</feature>
<organism evidence="3 4">
    <name type="scientific">Podospora appendiculata</name>
    <dbReference type="NCBI Taxonomy" id="314037"/>
    <lineage>
        <taxon>Eukaryota</taxon>
        <taxon>Fungi</taxon>
        <taxon>Dikarya</taxon>
        <taxon>Ascomycota</taxon>
        <taxon>Pezizomycotina</taxon>
        <taxon>Sordariomycetes</taxon>
        <taxon>Sordariomycetidae</taxon>
        <taxon>Sordariales</taxon>
        <taxon>Podosporaceae</taxon>
        <taxon>Podospora</taxon>
    </lineage>
</organism>
<proteinExistence type="predicted"/>
<gene>
    <name evidence="3" type="ORF">B0T22DRAFT_442350</name>
</gene>
<dbReference type="Proteomes" id="UP001270362">
    <property type="component" value="Unassembled WGS sequence"/>
</dbReference>
<feature type="region of interest" description="Disordered" evidence="1">
    <location>
        <begin position="1"/>
        <end position="32"/>
    </location>
</feature>